<dbReference type="EC" id="3.1.2.-" evidence="11"/>
<evidence type="ECO:0000256" key="6">
    <source>
        <dbReference type="ARBA" id="ARBA00022801"/>
    </source>
</evidence>
<evidence type="ECO:0000256" key="11">
    <source>
        <dbReference type="RuleBase" id="RU363096"/>
    </source>
</evidence>
<dbReference type="PANTHER" id="PTHR31727">
    <property type="entry name" value="OLEOYL-ACYL CARRIER PROTEIN THIOESTERASE 1, CHLOROPLASTIC"/>
    <property type="match status" value="1"/>
</dbReference>
<evidence type="ECO:0000256" key="9">
    <source>
        <dbReference type="ARBA" id="ARBA00023098"/>
    </source>
</evidence>
<dbReference type="InterPro" id="IPR045023">
    <property type="entry name" value="FATA/B"/>
</dbReference>
<gene>
    <name evidence="14" type="ORF">KFL_000160110</name>
</gene>
<feature type="domain" description="Acyl-ACP thioesterase N-terminal hotdog" evidence="12">
    <location>
        <begin position="7"/>
        <end position="141"/>
    </location>
</feature>
<proteinExistence type="inferred from homology"/>
<evidence type="ECO:0000256" key="2">
    <source>
        <dbReference type="ARBA" id="ARBA00006500"/>
    </source>
</evidence>
<keyword evidence="6 11" id="KW-0378">Hydrolase</keyword>
<evidence type="ECO:0000256" key="1">
    <source>
        <dbReference type="ARBA" id="ARBA00004229"/>
    </source>
</evidence>
<dbReference type="OrthoDB" id="618395at2759"/>
<keyword evidence="3 11" id="KW-0444">Lipid biosynthesis</keyword>
<evidence type="ECO:0000256" key="7">
    <source>
        <dbReference type="ARBA" id="ARBA00022832"/>
    </source>
</evidence>
<evidence type="ECO:0000259" key="13">
    <source>
        <dbReference type="Pfam" id="PF20791"/>
    </source>
</evidence>
<reference evidence="14 15" key="1">
    <citation type="journal article" date="2014" name="Nat. Commun.">
        <title>Klebsormidium flaccidum genome reveals primary factors for plant terrestrial adaptation.</title>
        <authorList>
            <person name="Hori K."/>
            <person name="Maruyama F."/>
            <person name="Fujisawa T."/>
            <person name="Togashi T."/>
            <person name="Yamamoto N."/>
            <person name="Seo M."/>
            <person name="Sato S."/>
            <person name="Yamada T."/>
            <person name="Mori H."/>
            <person name="Tajima N."/>
            <person name="Moriyama T."/>
            <person name="Ikeuchi M."/>
            <person name="Watanabe M."/>
            <person name="Wada H."/>
            <person name="Kobayashi K."/>
            <person name="Saito M."/>
            <person name="Masuda T."/>
            <person name="Sasaki-Sekimoto Y."/>
            <person name="Mashiguchi K."/>
            <person name="Awai K."/>
            <person name="Shimojima M."/>
            <person name="Masuda S."/>
            <person name="Iwai M."/>
            <person name="Nobusawa T."/>
            <person name="Narise T."/>
            <person name="Kondo S."/>
            <person name="Saito H."/>
            <person name="Sato R."/>
            <person name="Murakawa M."/>
            <person name="Ihara Y."/>
            <person name="Oshima-Yamada Y."/>
            <person name="Ohtaka K."/>
            <person name="Satoh M."/>
            <person name="Sonobe K."/>
            <person name="Ishii M."/>
            <person name="Ohtani R."/>
            <person name="Kanamori-Sato M."/>
            <person name="Honoki R."/>
            <person name="Miyazaki D."/>
            <person name="Mochizuki H."/>
            <person name="Umetsu J."/>
            <person name="Higashi K."/>
            <person name="Shibata D."/>
            <person name="Kamiya Y."/>
            <person name="Sato N."/>
            <person name="Nakamura Y."/>
            <person name="Tabata S."/>
            <person name="Ida S."/>
            <person name="Kurokawa K."/>
            <person name="Ohta H."/>
        </authorList>
    </citation>
    <scope>NUCLEOTIDE SEQUENCE [LARGE SCALE GENOMIC DNA]</scope>
    <source>
        <strain evidence="14 15">NIES-2285</strain>
    </source>
</reference>
<evidence type="ECO:0000313" key="14">
    <source>
        <dbReference type="EMBL" id="GAQ78608.1"/>
    </source>
</evidence>
<dbReference type="InterPro" id="IPR049427">
    <property type="entry name" value="Acyl-ACP_TE_C"/>
</dbReference>
<dbReference type="InterPro" id="IPR002864">
    <property type="entry name" value="Acyl-ACP_thioesterase_NHD"/>
</dbReference>
<evidence type="ECO:0000313" key="15">
    <source>
        <dbReference type="Proteomes" id="UP000054558"/>
    </source>
</evidence>
<evidence type="ECO:0000256" key="5">
    <source>
        <dbReference type="ARBA" id="ARBA00022640"/>
    </source>
</evidence>
<dbReference type="InterPro" id="IPR029069">
    <property type="entry name" value="HotDog_dom_sf"/>
</dbReference>
<accession>A0A1Y1HRZ6</accession>
<dbReference type="GO" id="GO:0016297">
    <property type="term" value="F:fatty acyl-[ACP] hydrolase activity"/>
    <property type="evidence" value="ECO:0000318"/>
    <property type="project" value="GO_Central"/>
</dbReference>
<dbReference type="EMBL" id="DF236965">
    <property type="protein sequence ID" value="GAQ78608.1"/>
    <property type="molecule type" value="Genomic_DNA"/>
</dbReference>
<dbReference type="Pfam" id="PF20791">
    <property type="entry name" value="Acyl-ACP_TE_C"/>
    <property type="match status" value="1"/>
</dbReference>
<dbReference type="Pfam" id="PF01643">
    <property type="entry name" value="Acyl-ACP_TE"/>
    <property type="match status" value="1"/>
</dbReference>
<dbReference type="Gene3D" id="3.10.129.10">
    <property type="entry name" value="Hotdog Thioesterase"/>
    <property type="match status" value="1"/>
</dbReference>
<dbReference type="CDD" id="cd00586">
    <property type="entry name" value="4HBT"/>
    <property type="match status" value="1"/>
</dbReference>
<organism evidence="14 15">
    <name type="scientific">Klebsormidium nitens</name>
    <name type="common">Green alga</name>
    <name type="synonym">Ulothrix nitens</name>
    <dbReference type="NCBI Taxonomy" id="105231"/>
    <lineage>
        <taxon>Eukaryota</taxon>
        <taxon>Viridiplantae</taxon>
        <taxon>Streptophyta</taxon>
        <taxon>Klebsormidiophyceae</taxon>
        <taxon>Klebsormidiales</taxon>
        <taxon>Klebsormidiaceae</taxon>
        <taxon>Klebsormidium</taxon>
    </lineage>
</organism>
<sequence>MSTKDRTMKQKFMTRWYEVGANGKARMETIANYMQEIGANHVNTLYTSSDGLATSPLMKKHGLVWVITKMHIEMDSYPSWGDVVLVESWTEPVGKNGGRRDWTFSNSQTGEELGRATSLWVMMNLDTRRLARIPEDVRNEYASFCPEVPRFAIADQASISQRLPQGEGPPTRSAKDLQARFCDLDLHHHINNVTYTSWFLEAIDRNLWQTHDLYSITIEFRRECTGEDLVESMLHAKETGANQNGHAKLHEGELTFLHSLCLQESRKELARGQTRWRKRKEGTEIWTEREATSTEGN</sequence>
<feature type="domain" description="Acyl-ACP thioesterase-like C-terminal" evidence="13">
    <location>
        <begin position="173"/>
        <end position="278"/>
    </location>
</feature>
<keyword evidence="8" id="KW-0809">Transit peptide</keyword>
<comment type="subcellular location">
    <subcellularLocation>
        <location evidence="1 11">Plastid</location>
        <location evidence="1 11">Chloroplast</location>
    </subcellularLocation>
</comment>
<name>A0A1Y1HRZ6_KLENI</name>
<evidence type="ECO:0000256" key="8">
    <source>
        <dbReference type="ARBA" id="ARBA00022946"/>
    </source>
</evidence>
<dbReference type="SUPFAM" id="SSF54637">
    <property type="entry name" value="Thioesterase/thiol ester dehydrase-isomerase"/>
    <property type="match status" value="2"/>
</dbReference>
<dbReference type="AlphaFoldDB" id="A0A1Y1HRZ6"/>
<comment type="similarity">
    <text evidence="2 11">Belongs to the acyl-ACP thioesterase family.</text>
</comment>
<evidence type="ECO:0000256" key="4">
    <source>
        <dbReference type="ARBA" id="ARBA00022528"/>
    </source>
</evidence>
<evidence type="ECO:0000259" key="12">
    <source>
        <dbReference type="Pfam" id="PF01643"/>
    </source>
</evidence>
<keyword evidence="5 11" id="KW-0934">Plastid</keyword>
<keyword evidence="15" id="KW-1185">Reference proteome</keyword>
<keyword evidence="9 11" id="KW-0443">Lipid metabolism</keyword>
<keyword evidence="7 11" id="KW-0276">Fatty acid metabolism</keyword>
<dbReference type="PANTHER" id="PTHR31727:SF6">
    <property type="entry name" value="OLEOYL-ACYL CARRIER PROTEIN THIOESTERASE 1, CHLOROPLASTIC"/>
    <property type="match status" value="1"/>
</dbReference>
<evidence type="ECO:0000256" key="3">
    <source>
        <dbReference type="ARBA" id="ARBA00022516"/>
    </source>
</evidence>
<evidence type="ECO:0000256" key="10">
    <source>
        <dbReference type="ARBA" id="ARBA00023160"/>
    </source>
</evidence>
<comment type="function">
    <text evidence="11">Plays an essential role in chain termination during de novo fatty acid synthesis.</text>
</comment>
<dbReference type="GO" id="GO:0009507">
    <property type="term" value="C:chloroplast"/>
    <property type="evidence" value="ECO:0007669"/>
    <property type="project" value="UniProtKB-SubCell"/>
</dbReference>
<keyword evidence="4 11" id="KW-0150">Chloroplast</keyword>
<protein>
    <recommendedName>
        <fullName evidence="11">Acyl-[acyl-carrier-protein] hydrolase</fullName>
        <ecNumber evidence="11">3.1.2.-</ecNumber>
    </recommendedName>
</protein>
<keyword evidence="10 11" id="KW-0275">Fatty acid biosynthesis</keyword>
<dbReference type="Proteomes" id="UP000054558">
    <property type="component" value="Unassembled WGS sequence"/>
</dbReference>
<dbReference type="GO" id="GO:0000036">
    <property type="term" value="F:acyl carrier activity"/>
    <property type="evidence" value="ECO:0000318"/>
    <property type="project" value="GO_Central"/>
</dbReference>
<dbReference type="STRING" id="105231.A0A1Y1HRZ6"/>
<dbReference type="OMA" id="LVFCPQE"/>